<reference evidence="7" key="2">
    <citation type="journal article" date="2021" name="PeerJ">
        <title>Extensive microbial diversity within the chicken gut microbiome revealed by metagenomics and culture.</title>
        <authorList>
            <person name="Gilroy R."/>
            <person name="Ravi A."/>
            <person name="Getino M."/>
            <person name="Pursley I."/>
            <person name="Horton D.L."/>
            <person name="Alikhan N.F."/>
            <person name="Baker D."/>
            <person name="Gharbi K."/>
            <person name="Hall N."/>
            <person name="Watson M."/>
            <person name="Adriaenssens E.M."/>
            <person name="Foster-Nyarko E."/>
            <person name="Jarju S."/>
            <person name="Secka A."/>
            <person name="Antonio M."/>
            <person name="Oren A."/>
            <person name="Chaudhuri R.R."/>
            <person name="La Ragione R."/>
            <person name="Hildebrand F."/>
            <person name="Pallen M.J."/>
        </authorList>
    </citation>
    <scope>NUCLEOTIDE SEQUENCE</scope>
    <source>
        <strain evidence="7">ChiGjej1B1-1684</strain>
    </source>
</reference>
<dbReference type="CDD" id="cd02553">
    <property type="entry name" value="PseudoU_synth_RsuA"/>
    <property type="match status" value="1"/>
</dbReference>
<comment type="caution">
    <text evidence="7">The sequence shown here is derived from an EMBL/GenBank/DDBJ whole genome shotgun (WGS) entry which is preliminary data.</text>
</comment>
<comment type="similarity">
    <text evidence="1 5">Belongs to the pseudouridine synthase RsuA family.</text>
</comment>
<dbReference type="Gene3D" id="3.30.70.1560">
    <property type="entry name" value="Alpha-L RNA-binding motif"/>
    <property type="match status" value="1"/>
</dbReference>
<evidence type="ECO:0000259" key="6">
    <source>
        <dbReference type="SMART" id="SM00363"/>
    </source>
</evidence>
<evidence type="ECO:0000313" key="8">
    <source>
        <dbReference type="Proteomes" id="UP000824118"/>
    </source>
</evidence>
<reference evidence="7" key="1">
    <citation type="submission" date="2020-10" db="EMBL/GenBank/DDBJ databases">
        <authorList>
            <person name="Gilroy R."/>
        </authorList>
    </citation>
    <scope>NUCLEOTIDE SEQUENCE</scope>
    <source>
        <strain evidence="7">ChiGjej1B1-1684</strain>
    </source>
</reference>
<dbReference type="EMBL" id="DVNG01000035">
    <property type="protein sequence ID" value="HIU49898.1"/>
    <property type="molecule type" value="Genomic_DNA"/>
</dbReference>
<dbReference type="InterPro" id="IPR050343">
    <property type="entry name" value="RsuA_PseudoU_synthase"/>
</dbReference>
<dbReference type="InterPro" id="IPR042092">
    <property type="entry name" value="PsdUridine_s_RsuA/RluB/E/F_cat"/>
</dbReference>
<dbReference type="PANTHER" id="PTHR47683">
    <property type="entry name" value="PSEUDOURIDINE SYNTHASE FAMILY PROTEIN-RELATED"/>
    <property type="match status" value="1"/>
</dbReference>
<dbReference type="GO" id="GO:0003723">
    <property type="term" value="F:RNA binding"/>
    <property type="evidence" value="ECO:0007669"/>
    <property type="project" value="UniProtKB-KW"/>
</dbReference>
<dbReference type="SMART" id="SM00363">
    <property type="entry name" value="S4"/>
    <property type="match status" value="1"/>
</dbReference>
<accession>A0A9D1S829</accession>
<dbReference type="Pfam" id="PF01479">
    <property type="entry name" value="S4"/>
    <property type="match status" value="1"/>
</dbReference>
<dbReference type="NCBIfam" id="TIGR00093">
    <property type="entry name" value="pseudouridine synthase"/>
    <property type="match status" value="1"/>
</dbReference>
<dbReference type="InterPro" id="IPR020103">
    <property type="entry name" value="PsdUridine_synth_cat_dom_sf"/>
</dbReference>
<evidence type="ECO:0000313" key="7">
    <source>
        <dbReference type="EMBL" id="HIU49898.1"/>
    </source>
</evidence>
<proteinExistence type="inferred from homology"/>
<organism evidence="7 8">
    <name type="scientific">Candidatus Limousia pullorum</name>
    <dbReference type="NCBI Taxonomy" id="2840860"/>
    <lineage>
        <taxon>Bacteria</taxon>
        <taxon>Bacillati</taxon>
        <taxon>Bacillota</taxon>
        <taxon>Clostridia</taxon>
        <taxon>Eubacteriales</taxon>
        <taxon>Oscillospiraceae</taxon>
        <taxon>Oscillospiraceae incertae sedis</taxon>
        <taxon>Candidatus Limousia</taxon>
    </lineage>
</organism>
<dbReference type="PANTHER" id="PTHR47683:SF4">
    <property type="entry name" value="PSEUDOURIDINE SYNTHASE"/>
    <property type="match status" value="1"/>
</dbReference>
<dbReference type="GO" id="GO:0000455">
    <property type="term" value="P:enzyme-directed rRNA pseudouridine synthesis"/>
    <property type="evidence" value="ECO:0007669"/>
    <property type="project" value="UniProtKB-ARBA"/>
</dbReference>
<dbReference type="PROSITE" id="PS01149">
    <property type="entry name" value="PSI_RSU"/>
    <property type="match status" value="1"/>
</dbReference>
<dbReference type="InterPro" id="IPR006145">
    <property type="entry name" value="PsdUridine_synth_RsuA/RluA"/>
</dbReference>
<keyword evidence="3 5" id="KW-0413">Isomerase</keyword>
<name>A0A9D1S829_9FIRM</name>
<evidence type="ECO:0000256" key="3">
    <source>
        <dbReference type="ARBA" id="ARBA00023235"/>
    </source>
</evidence>
<dbReference type="EC" id="5.4.99.-" evidence="5"/>
<feature type="domain" description="RNA-binding S4" evidence="6">
    <location>
        <begin position="5"/>
        <end position="63"/>
    </location>
</feature>
<evidence type="ECO:0000256" key="5">
    <source>
        <dbReference type="RuleBase" id="RU003887"/>
    </source>
</evidence>
<dbReference type="GO" id="GO:0120159">
    <property type="term" value="F:rRNA pseudouridine synthase activity"/>
    <property type="evidence" value="ECO:0007669"/>
    <property type="project" value="UniProtKB-ARBA"/>
</dbReference>
<keyword evidence="2 4" id="KW-0694">RNA-binding</keyword>
<evidence type="ECO:0000256" key="1">
    <source>
        <dbReference type="ARBA" id="ARBA00008348"/>
    </source>
</evidence>
<dbReference type="AlphaFoldDB" id="A0A9D1S829"/>
<evidence type="ECO:0000256" key="2">
    <source>
        <dbReference type="ARBA" id="ARBA00022884"/>
    </source>
</evidence>
<dbReference type="Pfam" id="PF00849">
    <property type="entry name" value="PseudoU_synth_2"/>
    <property type="match status" value="1"/>
</dbReference>
<dbReference type="CDD" id="cd00165">
    <property type="entry name" value="S4"/>
    <property type="match status" value="1"/>
</dbReference>
<dbReference type="InterPro" id="IPR018496">
    <property type="entry name" value="PsdUridine_synth_RsuA/RluB_CS"/>
</dbReference>
<gene>
    <name evidence="7" type="ORF">IAD22_02630</name>
</gene>
<dbReference type="PROSITE" id="PS50889">
    <property type="entry name" value="S4"/>
    <property type="match status" value="1"/>
</dbReference>
<dbReference type="SUPFAM" id="SSF55174">
    <property type="entry name" value="Alpha-L RNA-binding motif"/>
    <property type="match status" value="1"/>
</dbReference>
<dbReference type="InterPro" id="IPR036986">
    <property type="entry name" value="S4_RNA-bd_sf"/>
</dbReference>
<dbReference type="Proteomes" id="UP000824118">
    <property type="component" value="Unassembled WGS sequence"/>
</dbReference>
<evidence type="ECO:0000256" key="4">
    <source>
        <dbReference type="PROSITE-ProRule" id="PRU00182"/>
    </source>
</evidence>
<dbReference type="InterPro" id="IPR000748">
    <property type="entry name" value="PsdUridine_synth_RsuA/RluB/E/F"/>
</dbReference>
<sequence>MIKMDRLDKILVSQNVGSRKEVQKLIKNGLVTVNGKPEKKPESKFDPEKDEISVQGEILNFQKYVYIMMNKPAGVLSASNDKNAPTVIDLLPENMKRRGLFPAGRLDKDTTGLLIITDDGDFAHNMLSPKKHVYKLYRAETDGIITQEHIEQFKKGIVFEDGTQCLPANLYTECPLDEPYKNYFGGTLKSNVGFVKICEGKFHQVKKMFLAVGLKVIFLERLSIGNLVLDNNLERGESRFLYKHEKNLIFDTKIYLNMEQF</sequence>
<dbReference type="Gene3D" id="3.30.70.580">
    <property type="entry name" value="Pseudouridine synthase I, catalytic domain, N-terminal subdomain"/>
    <property type="match status" value="1"/>
</dbReference>
<dbReference type="InterPro" id="IPR002942">
    <property type="entry name" value="S4_RNA-bd"/>
</dbReference>
<dbReference type="InterPro" id="IPR020094">
    <property type="entry name" value="TruA/RsuA/RluB/E/F_N"/>
</dbReference>
<dbReference type="Gene3D" id="3.10.290.10">
    <property type="entry name" value="RNA-binding S4 domain"/>
    <property type="match status" value="1"/>
</dbReference>
<protein>
    <recommendedName>
        <fullName evidence="5">Pseudouridine synthase</fullName>
        <ecNumber evidence="5">5.4.99.-</ecNumber>
    </recommendedName>
</protein>
<dbReference type="SUPFAM" id="SSF55120">
    <property type="entry name" value="Pseudouridine synthase"/>
    <property type="match status" value="1"/>
</dbReference>